<accession>A0A3B0TUG3</accession>
<dbReference type="EMBL" id="UOEQ01000240">
    <property type="protein sequence ID" value="VAW19833.1"/>
    <property type="molecule type" value="Genomic_DNA"/>
</dbReference>
<sequence>MGKKFGAPEFAIACVCKNLYCMRMQKMTFRVDVINFASKQQFFSALDFFNRR</sequence>
<reference evidence="1" key="1">
    <citation type="submission" date="2018-06" db="EMBL/GenBank/DDBJ databases">
        <authorList>
            <person name="Zhirakovskaya E."/>
        </authorList>
    </citation>
    <scope>NUCLEOTIDE SEQUENCE</scope>
</reference>
<name>A0A3B0TUG3_9ZZZZ</name>
<organism evidence="1">
    <name type="scientific">hydrothermal vent metagenome</name>
    <dbReference type="NCBI Taxonomy" id="652676"/>
    <lineage>
        <taxon>unclassified sequences</taxon>
        <taxon>metagenomes</taxon>
        <taxon>ecological metagenomes</taxon>
    </lineage>
</organism>
<protein>
    <submittedName>
        <fullName evidence="1">Uncharacterized protein</fullName>
    </submittedName>
</protein>
<gene>
    <name evidence="1" type="ORF">MNBD_ALPHA11-56</name>
</gene>
<proteinExistence type="predicted"/>
<dbReference type="AlphaFoldDB" id="A0A3B0TUG3"/>
<evidence type="ECO:0000313" key="1">
    <source>
        <dbReference type="EMBL" id="VAW19833.1"/>
    </source>
</evidence>